<dbReference type="InterPro" id="IPR051132">
    <property type="entry name" value="3-5_Exonuclease_domain"/>
</dbReference>
<sequence length="280" mass="31210">MDSTIADQQPPKMEPAAESSSATAKQRKRKRKRNAIAHDTTTPLMILPIHAYPVGWNPVIKFEGRVVYGRTVEEVEKATAELLGIIQSKGGGLDGPVALGFDIEWKPTFQKGVAPRKAAVMQICVDASTCYVMHIIHSGIPSILQSLLEDPKYVKVGVSIADDVVKILKDYEVCVNSVEDLSSIADLKIRGDPKTWGLASLTERLTCKKLEKPQRIRLGNWEIEILSTRQLQYAATDAFVSWHLYQILRSFPDIVNDQNMEQGFIKKKKKKLGQGENIKA</sequence>
<evidence type="ECO:0000256" key="4">
    <source>
        <dbReference type="ARBA" id="ARBA00022801"/>
    </source>
</evidence>
<dbReference type="InterPro" id="IPR036397">
    <property type="entry name" value="RNaseH_sf"/>
</dbReference>
<dbReference type="EMBL" id="JBBNAE010000003">
    <property type="protein sequence ID" value="KAK9138449.1"/>
    <property type="molecule type" value="Genomic_DNA"/>
</dbReference>
<keyword evidence="4" id="KW-0378">Hydrolase</keyword>
<accession>A0AAP0JR73</accession>
<keyword evidence="7" id="KW-0539">Nucleus</keyword>
<dbReference type="SUPFAM" id="SSF53098">
    <property type="entry name" value="Ribonuclease H-like"/>
    <property type="match status" value="1"/>
</dbReference>
<evidence type="ECO:0000259" key="11">
    <source>
        <dbReference type="SMART" id="SM00474"/>
    </source>
</evidence>
<feature type="compositionally biased region" description="Basic residues" evidence="10">
    <location>
        <begin position="25"/>
        <end position="35"/>
    </location>
</feature>
<dbReference type="CDD" id="cd06141">
    <property type="entry name" value="WRN_exo"/>
    <property type="match status" value="1"/>
</dbReference>
<evidence type="ECO:0000256" key="6">
    <source>
        <dbReference type="ARBA" id="ARBA00022842"/>
    </source>
</evidence>
<dbReference type="SMART" id="SM00474">
    <property type="entry name" value="35EXOc"/>
    <property type="match status" value="1"/>
</dbReference>
<evidence type="ECO:0000313" key="13">
    <source>
        <dbReference type="Proteomes" id="UP001417504"/>
    </source>
</evidence>
<reference evidence="12 13" key="1">
    <citation type="submission" date="2024-01" db="EMBL/GenBank/DDBJ databases">
        <title>Genome assemblies of Stephania.</title>
        <authorList>
            <person name="Yang L."/>
        </authorList>
    </citation>
    <scope>NUCLEOTIDE SEQUENCE [LARGE SCALE GENOMIC DNA]</scope>
    <source>
        <strain evidence="12">QJT</strain>
        <tissue evidence="12">Leaf</tissue>
    </source>
</reference>
<dbReference type="GO" id="GO:0046872">
    <property type="term" value="F:metal ion binding"/>
    <property type="evidence" value="ECO:0007669"/>
    <property type="project" value="UniProtKB-KW"/>
</dbReference>
<evidence type="ECO:0000256" key="9">
    <source>
        <dbReference type="ARBA" id="ARBA00042761"/>
    </source>
</evidence>
<dbReference type="Gene3D" id="3.30.420.10">
    <property type="entry name" value="Ribonuclease H-like superfamily/Ribonuclease H"/>
    <property type="match status" value="1"/>
</dbReference>
<evidence type="ECO:0000256" key="10">
    <source>
        <dbReference type="SAM" id="MobiDB-lite"/>
    </source>
</evidence>
<comment type="caution">
    <text evidence="12">The sequence shown here is derived from an EMBL/GenBank/DDBJ whole genome shotgun (WGS) entry which is preliminary data.</text>
</comment>
<dbReference type="Proteomes" id="UP001417504">
    <property type="component" value="Unassembled WGS sequence"/>
</dbReference>
<keyword evidence="2" id="KW-0540">Nuclease</keyword>
<keyword evidence="13" id="KW-1185">Reference proteome</keyword>
<organism evidence="12 13">
    <name type="scientific">Stephania japonica</name>
    <dbReference type="NCBI Taxonomy" id="461633"/>
    <lineage>
        <taxon>Eukaryota</taxon>
        <taxon>Viridiplantae</taxon>
        <taxon>Streptophyta</taxon>
        <taxon>Embryophyta</taxon>
        <taxon>Tracheophyta</taxon>
        <taxon>Spermatophyta</taxon>
        <taxon>Magnoliopsida</taxon>
        <taxon>Ranunculales</taxon>
        <taxon>Menispermaceae</taxon>
        <taxon>Menispermoideae</taxon>
        <taxon>Cissampelideae</taxon>
        <taxon>Stephania</taxon>
    </lineage>
</organism>
<keyword evidence="6" id="KW-0460">Magnesium</keyword>
<feature type="domain" description="3'-5' exonuclease" evidence="11">
    <location>
        <begin position="66"/>
        <end position="253"/>
    </location>
</feature>
<dbReference type="InterPro" id="IPR002562">
    <property type="entry name" value="3'-5'_exonuclease_dom"/>
</dbReference>
<dbReference type="GO" id="GO:0006139">
    <property type="term" value="P:nucleobase-containing compound metabolic process"/>
    <property type="evidence" value="ECO:0007669"/>
    <property type="project" value="InterPro"/>
</dbReference>
<dbReference type="PANTHER" id="PTHR13620">
    <property type="entry name" value="3-5 EXONUCLEASE"/>
    <property type="match status" value="1"/>
</dbReference>
<dbReference type="AlphaFoldDB" id="A0AAP0JR73"/>
<dbReference type="PANTHER" id="PTHR13620:SF109">
    <property type="entry name" value="3'-5' EXONUCLEASE"/>
    <property type="match status" value="1"/>
</dbReference>
<dbReference type="GO" id="GO:0008408">
    <property type="term" value="F:3'-5' exonuclease activity"/>
    <property type="evidence" value="ECO:0007669"/>
    <property type="project" value="InterPro"/>
</dbReference>
<proteinExistence type="predicted"/>
<evidence type="ECO:0000256" key="8">
    <source>
        <dbReference type="ARBA" id="ARBA00040531"/>
    </source>
</evidence>
<dbReference type="Pfam" id="PF01612">
    <property type="entry name" value="DNA_pol_A_exo1"/>
    <property type="match status" value="1"/>
</dbReference>
<gene>
    <name evidence="12" type="ORF">Sjap_009043</name>
</gene>
<evidence type="ECO:0000256" key="3">
    <source>
        <dbReference type="ARBA" id="ARBA00022723"/>
    </source>
</evidence>
<protein>
    <recommendedName>
        <fullName evidence="8">3'-5' exonuclease</fullName>
    </recommendedName>
    <alternativeName>
        <fullName evidence="9">Werner Syndrome-like exonuclease</fullName>
    </alternativeName>
</protein>
<evidence type="ECO:0000256" key="1">
    <source>
        <dbReference type="ARBA" id="ARBA00004123"/>
    </source>
</evidence>
<evidence type="ECO:0000256" key="2">
    <source>
        <dbReference type="ARBA" id="ARBA00022722"/>
    </source>
</evidence>
<evidence type="ECO:0000313" key="12">
    <source>
        <dbReference type="EMBL" id="KAK9138449.1"/>
    </source>
</evidence>
<dbReference type="GO" id="GO:0005634">
    <property type="term" value="C:nucleus"/>
    <property type="evidence" value="ECO:0007669"/>
    <property type="project" value="UniProtKB-SubCell"/>
</dbReference>
<evidence type="ECO:0000256" key="5">
    <source>
        <dbReference type="ARBA" id="ARBA00022839"/>
    </source>
</evidence>
<keyword evidence="3" id="KW-0479">Metal-binding</keyword>
<keyword evidence="5" id="KW-0269">Exonuclease</keyword>
<dbReference type="GO" id="GO:0003676">
    <property type="term" value="F:nucleic acid binding"/>
    <property type="evidence" value="ECO:0007669"/>
    <property type="project" value="InterPro"/>
</dbReference>
<dbReference type="InterPro" id="IPR012337">
    <property type="entry name" value="RNaseH-like_sf"/>
</dbReference>
<dbReference type="FunFam" id="3.30.420.10:FF:000114">
    <property type="entry name" value="Werner Syndrome-like exonuclease"/>
    <property type="match status" value="1"/>
</dbReference>
<feature type="region of interest" description="Disordered" evidence="10">
    <location>
        <begin position="1"/>
        <end position="35"/>
    </location>
</feature>
<comment type="subcellular location">
    <subcellularLocation>
        <location evidence="1">Nucleus</location>
    </subcellularLocation>
</comment>
<evidence type="ECO:0000256" key="7">
    <source>
        <dbReference type="ARBA" id="ARBA00023242"/>
    </source>
</evidence>
<name>A0AAP0JR73_9MAGN</name>